<keyword evidence="4 6" id="KW-0479">Metal-binding</keyword>
<dbReference type="Proteomes" id="UP000727907">
    <property type="component" value="Unassembled WGS sequence"/>
</dbReference>
<keyword evidence="6" id="KW-0511">Multifunctional enzyme</keyword>
<feature type="binding site" evidence="6">
    <location>
        <begin position="261"/>
        <end position="262"/>
    </location>
    <ligand>
        <name>4-CDP-2-C-methyl-D-erythritol 2-phosphate</name>
        <dbReference type="ChEBI" id="CHEBI:57919"/>
    </ligand>
</feature>
<accession>A0ABS6IV56</accession>
<feature type="binding site" evidence="6">
    <location>
        <begin position="283"/>
        <end position="285"/>
    </location>
    <ligand>
        <name>4-CDP-2-C-methyl-D-erythritol 2-phosphate</name>
        <dbReference type="ChEBI" id="CHEBI:57919"/>
    </ligand>
</feature>
<dbReference type="CDD" id="cd02516">
    <property type="entry name" value="CDP-ME_synthetase"/>
    <property type="match status" value="1"/>
</dbReference>
<feature type="region of interest" description="2-C-methyl-D-erythritol 4-phosphate cytidylyltransferase" evidence="6">
    <location>
        <begin position="1"/>
        <end position="228"/>
    </location>
</feature>
<feature type="binding site" evidence="6">
    <location>
        <position position="235"/>
    </location>
    <ligand>
        <name>a divalent metal cation</name>
        <dbReference type="ChEBI" id="CHEBI:60240"/>
    </ligand>
</feature>
<sequence>MRKVTALIVAAGRGSRFGGPLPKQYALLAGRPVLRRTIAAFHAAGVDRVQVVIGPGDDAHYAAATDGLDLPAPIQGGASRQQSVLNGLEALAGNPPDLVAIHDAARPFVRGAEIEACLAAASVEGIDGAVLGIPLADTLKRVGDGNAVTETVPRRDLWRAQTPQVFRFAPLLAAHRAAAPLATAEATALTDDAAVAERAGLKVVMVAGSEDNRKITTAEDLLSTRMETRTALGFDVHGFGPGTAVMLGGVAVPHSQALAGHSDADVALHALTDAVLGTIGAGDIGKHFPPSDPQWRGASSDRFLRHAVDLVTARGGRIVHLDVTIVCEAPKVGPHRDAIVRSIARIADIAPDRVSVKATTTEGLGFTGRREGVAAQALATVELPRS</sequence>
<keyword evidence="3 6" id="KW-0548">Nucleotidyltransferase</keyword>
<evidence type="ECO:0000256" key="6">
    <source>
        <dbReference type="HAMAP-Rule" id="MF_01520"/>
    </source>
</evidence>
<comment type="function">
    <text evidence="6">Bifunctional enzyme that catalyzes the formation of 4-diphosphocytidyl-2-C-methyl-D-erythritol from CTP and 2-C-methyl-D-erythritol 4-phosphate (MEP) (IspD), and catalyzes the conversion of 4-diphosphocytidyl-2-C-methyl-D-erythritol 2-phosphate (CDP-ME2P) to 2-C-methyl-D-erythritol 2,4-cyclodiphosphate (ME-CPP) with a corresponding release of cytidine 5-monophosphate (CMP) (IspF).</text>
</comment>
<protein>
    <recommendedName>
        <fullName evidence="6">Bifunctional enzyme IspD/IspF</fullName>
    </recommendedName>
    <domain>
        <recommendedName>
            <fullName evidence="6">2-C-methyl-D-erythritol 4-phosphate cytidylyltransferase</fullName>
            <ecNumber evidence="6">2.7.7.60</ecNumber>
        </recommendedName>
        <alternativeName>
            <fullName evidence="6">4-diphosphocytidyl-2C-methyl-D-erythritol synthase</fullName>
        </alternativeName>
        <alternativeName>
            <fullName evidence="6">MEP cytidylyltransferase</fullName>
            <shortName evidence="6">MCT</shortName>
        </alternativeName>
    </domain>
    <domain>
        <recommendedName>
            <fullName evidence="6">2-C-methyl-D-erythritol 2,4-cyclodiphosphate synthase</fullName>
            <shortName evidence="6">MECDP-synthase</shortName>
            <shortName evidence="6">MECPP-synthase</shortName>
            <shortName evidence="6">MECPS</shortName>
            <ecNumber evidence="6">4.6.1.12</ecNumber>
        </recommendedName>
    </domain>
</protein>
<feature type="site" description="Positions MEP for the nucleophilic attack" evidence="6">
    <location>
        <position position="154"/>
    </location>
</feature>
<dbReference type="EMBL" id="JAHOPB010000003">
    <property type="protein sequence ID" value="MBU8877068.1"/>
    <property type="molecule type" value="Genomic_DNA"/>
</dbReference>
<evidence type="ECO:0000259" key="7">
    <source>
        <dbReference type="Pfam" id="PF02542"/>
    </source>
</evidence>
<feature type="binding site" evidence="6">
    <location>
        <position position="269"/>
    </location>
    <ligand>
        <name>a divalent metal cation</name>
        <dbReference type="ChEBI" id="CHEBI:60240"/>
    </ligand>
</feature>
<comment type="catalytic activity">
    <reaction evidence="6">
        <text>2-C-methyl-D-erythritol 4-phosphate + CTP + H(+) = 4-CDP-2-C-methyl-D-erythritol + diphosphate</text>
        <dbReference type="Rhea" id="RHEA:13429"/>
        <dbReference type="ChEBI" id="CHEBI:15378"/>
        <dbReference type="ChEBI" id="CHEBI:33019"/>
        <dbReference type="ChEBI" id="CHEBI:37563"/>
        <dbReference type="ChEBI" id="CHEBI:57823"/>
        <dbReference type="ChEBI" id="CHEBI:58262"/>
        <dbReference type="EC" id="2.7.7.60"/>
    </reaction>
</comment>
<dbReference type="HAMAP" id="MF_00107">
    <property type="entry name" value="IspF"/>
    <property type="match status" value="1"/>
</dbReference>
<dbReference type="NCBIfam" id="TIGR00151">
    <property type="entry name" value="ispF"/>
    <property type="match status" value="1"/>
</dbReference>
<dbReference type="GO" id="GO:0050518">
    <property type="term" value="F:2-C-methyl-D-erythritol 4-phosphate cytidylyltransferase activity"/>
    <property type="evidence" value="ECO:0007669"/>
    <property type="project" value="UniProtKB-EC"/>
</dbReference>
<feature type="binding site" evidence="6">
    <location>
        <position position="237"/>
    </location>
    <ligand>
        <name>a divalent metal cation</name>
        <dbReference type="ChEBI" id="CHEBI:60240"/>
    </ligand>
</feature>
<gene>
    <name evidence="6" type="primary">ispDF</name>
    <name evidence="8" type="ORF">KQ910_25075</name>
</gene>
<evidence type="ECO:0000256" key="5">
    <source>
        <dbReference type="ARBA" id="ARBA00023229"/>
    </source>
</evidence>
<dbReference type="HAMAP" id="MF_00108">
    <property type="entry name" value="IspD"/>
    <property type="match status" value="1"/>
</dbReference>
<comment type="catalytic activity">
    <reaction evidence="6">
        <text>4-CDP-2-C-methyl-D-erythritol 2-phosphate = 2-C-methyl-D-erythritol 2,4-cyclic diphosphate + CMP</text>
        <dbReference type="Rhea" id="RHEA:23864"/>
        <dbReference type="ChEBI" id="CHEBI:57919"/>
        <dbReference type="ChEBI" id="CHEBI:58483"/>
        <dbReference type="ChEBI" id="CHEBI:60377"/>
        <dbReference type="EC" id="4.6.1.12"/>
    </reaction>
</comment>
<keyword evidence="9" id="KW-1185">Reference proteome</keyword>
<feature type="binding site" evidence="6">
    <location>
        <position position="369"/>
    </location>
    <ligand>
        <name>4-CDP-2-C-methyl-D-erythritol 2-phosphate</name>
        <dbReference type="ChEBI" id="CHEBI:57919"/>
    </ligand>
</feature>
<feature type="domain" description="2-C-methyl-D-erythritol 2,4-cyclodiphosphate synthase" evidence="7">
    <location>
        <begin position="229"/>
        <end position="381"/>
    </location>
</feature>
<evidence type="ECO:0000256" key="4">
    <source>
        <dbReference type="ARBA" id="ARBA00022723"/>
    </source>
</evidence>
<proteinExistence type="inferred from homology"/>
<dbReference type="InterPro" id="IPR020555">
    <property type="entry name" value="MECDP_synthase_CS"/>
</dbReference>
<dbReference type="GO" id="GO:0008685">
    <property type="term" value="F:2-C-methyl-D-erythritol 2,4-cyclodiphosphate synthase activity"/>
    <property type="evidence" value="ECO:0007669"/>
    <property type="project" value="UniProtKB-EC"/>
</dbReference>
<feature type="site" description="Transition state stabilizer" evidence="6">
    <location>
        <position position="261"/>
    </location>
</feature>
<comment type="similarity">
    <text evidence="6">In the N-terminal section; belongs to the IspD/TarI cytidylyltransferase family. IspD subfamily.</text>
</comment>
<dbReference type="InterPro" id="IPR003526">
    <property type="entry name" value="MECDP_synthase"/>
</dbReference>
<dbReference type="InterPro" id="IPR026596">
    <property type="entry name" value="IspD/F"/>
</dbReference>
<comment type="similarity">
    <text evidence="6">In the C-terminal section; belongs to the IspF family.</text>
</comment>
<evidence type="ECO:0000256" key="1">
    <source>
        <dbReference type="ARBA" id="ARBA00008480"/>
    </source>
</evidence>
<dbReference type="Pfam" id="PF01128">
    <property type="entry name" value="IspD"/>
    <property type="match status" value="1"/>
</dbReference>
<feature type="site" description="Transition state stabilizer" evidence="6">
    <location>
        <position position="360"/>
    </location>
</feature>
<dbReference type="InterPro" id="IPR034683">
    <property type="entry name" value="IspD/TarI"/>
</dbReference>
<keyword evidence="5 6" id="KW-0414">Isoprene biosynthesis</keyword>
<dbReference type="CDD" id="cd00554">
    <property type="entry name" value="MECDP_synthase"/>
    <property type="match status" value="1"/>
</dbReference>
<feature type="region of interest" description="2-C-methyl-D-erythritol 2,4-cyclodiphosphate synthase" evidence="6">
    <location>
        <begin position="229"/>
        <end position="386"/>
    </location>
</feature>
<dbReference type="PANTHER" id="PTHR43181:SF1">
    <property type="entry name" value="2-C-METHYL-D-ERYTHRITOL 2,4-CYCLODIPHOSPHATE SYNTHASE, CHLOROPLASTIC"/>
    <property type="match status" value="1"/>
</dbReference>
<reference evidence="8 9" key="1">
    <citation type="submission" date="2021-06" db="EMBL/GenBank/DDBJ databases">
        <authorList>
            <person name="Lee D.H."/>
        </authorList>
    </citation>
    <scope>NUCLEOTIDE SEQUENCE [LARGE SCALE GENOMIC DNA]</scope>
    <source>
        <strain evidence="8 9">MMS21-HV4-11</strain>
    </source>
</reference>
<dbReference type="InterPro" id="IPR001228">
    <property type="entry name" value="IspD"/>
</dbReference>
<comment type="caution">
    <text evidence="8">The sequence shown here is derived from an EMBL/GenBank/DDBJ whole genome shotgun (WGS) entry which is preliminary data.</text>
</comment>
<feature type="binding site" evidence="6">
    <location>
        <position position="366"/>
    </location>
    <ligand>
        <name>4-CDP-2-C-methyl-D-erythritol 2-phosphate</name>
        <dbReference type="ChEBI" id="CHEBI:57919"/>
    </ligand>
</feature>
<feature type="binding site" evidence="6">
    <location>
        <begin position="359"/>
        <end position="362"/>
    </location>
    <ligand>
        <name>4-CDP-2-C-methyl-D-erythritol 2-phosphate</name>
        <dbReference type="ChEBI" id="CHEBI:57919"/>
    </ligand>
</feature>
<comment type="caution">
    <text evidence="6">Lacks conserved residue(s) required for the propagation of feature annotation.</text>
</comment>
<dbReference type="HAMAP" id="MF_01520">
    <property type="entry name" value="IspDF"/>
    <property type="match status" value="1"/>
</dbReference>
<feature type="site" description="Positions MEP for the nucleophilic attack" evidence="6">
    <location>
        <position position="214"/>
    </location>
</feature>
<comment type="similarity">
    <text evidence="1">Belongs to the IspF family.</text>
</comment>
<dbReference type="EC" id="4.6.1.12" evidence="6"/>
<evidence type="ECO:0000313" key="9">
    <source>
        <dbReference type="Proteomes" id="UP000727907"/>
    </source>
</evidence>
<evidence type="ECO:0000256" key="2">
    <source>
        <dbReference type="ARBA" id="ARBA00022679"/>
    </source>
</evidence>
<keyword evidence="2 6" id="KW-0808">Transferase</keyword>
<comment type="pathway">
    <text evidence="6">Isoprenoid biosynthesis; isopentenyl diphosphate biosynthesis via DXP pathway; isopentenyl diphosphate from 1-deoxy-D-xylulose 5-phosphate: step 2/6.</text>
</comment>
<feature type="site" description="Transition state stabilizer" evidence="6">
    <location>
        <position position="16"/>
    </location>
</feature>
<evidence type="ECO:0000313" key="8">
    <source>
        <dbReference type="EMBL" id="MBU8877068.1"/>
    </source>
</evidence>
<dbReference type="NCBIfam" id="NF006899">
    <property type="entry name" value="PRK09382.1"/>
    <property type="match status" value="1"/>
</dbReference>
<feature type="site" description="Transition state stabilizer" evidence="6">
    <location>
        <position position="23"/>
    </location>
</feature>
<name>A0ABS6IV56_9HYPH</name>
<feature type="binding site" evidence="6">
    <location>
        <begin position="235"/>
        <end position="237"/>
    </location>
    <ligand>
        <name>4-CDP-2-C-methyl-D-erythritol 2-phosphate</name>
        <dbReference type="ChEBI" id="CHEBI:57919"/>
    </ligand>
</feature>
<dbReference type="RefSeq" id="WP_216966464.1">
    <property type="nucleotide sequence ID" value="NZ_JAHOPB010000003.1"/>
</dbReference>
<dbReference type="NCBIfam" id="TIGR00453">
    <property type="entry name" value="ispD"/>
    <property type="match status" value="1"/>
</dbReference>
<comment type="pathway">
    <text evidence="6">Isoprenoid biosynthesis; isopentenyl diphosphate biosynthesis via DXP pathway; isopentenyl diphosphate from 1-deoxy-D-xylulose 5-phosphate: step 4/6.</text>
</comment>
<comment type="cofactor">
    <cofactor evidence="6">
        <name>a divalent metal cation</name>
        <dbReference type="ChEBI" id="CHEBI:60240"/>
    </cofactor>
</comment>
<dbReference type="Pfam" id="PF02542">
    <property type="entry name" value="YgbB"/>
    <property type="match status" value="1"/>
</dbReference>
<keyword evidence="6 8" id="KW-0456">Lyase</keyword>
<dbReference type="PROSITE" id="PS01350">
    <property type="entry name" value="ISPF"/>
    <property type="match status" value="1"/>
</dbReference>
<dbReference type="EC" id="2.7.7.60" evidence="6"/>
<organism evidence="8 9">
    <name type="scientific">Reyranella humidisoli</name>
    <dbReference type="NCBI Taxonomy" id="2849149"/>
    <lineage>
        <taxon>Bacteria</taxon>
        <taxon>Pseudomonadati</taxon>
        <taxon>Pseudomonadota</taxon>
        <taxon>Alphaproteobacteria</taxon>
        <taxon>Hyphomicrobiales</taxon>
        <taxon>Reyranellaceae</taxon>
        <taxon>Reyranella</taxon>
    </lineage>
</organism>
<evidence type="ECO:0000256" key="3">
    <source>
        <dbReference type="ARBA" id="ARBA00022695"/>
    </source>
</evidence>
<dbReference type="PANTHER" id="PTHR43181">
    <property type="entry name" value="2-C-METHYL-D-ERYTHRITOL 2,4-CYCLODIPHOSPHATE SYNTHASE, CHLOROPLASTIC"/>
    <property type="match status" value="1"/>
</dbReference>